<evidence type="ECO:0000256" key="3">
    <source>
        <dbReference type="ARBA" id="ARBA00022679"/>
    </source>
</evidence>
<dbReference type="GO" id="GO:0003887">
    <property type="term" value="F:DNA-directed DNA polymerase activity"/>
    <property type="evidence" value="ECO:0007669"/>
    <property type="project" value="UniProtKB-KW"/>
</dbReference>
<sequence>MTVQDLTQSQSLTDPFIHLRVHTTYSLSEGASYPKDLLGLAKNLNMPALAISDRNSMHGVFDFSMKAKDYKVQPIIGIQLSVSLGSKPGSLTGNIILFACTEQAFHNINALHLRASRSEFASEGLPIECLRGYTKDVICLTGGGEDGLLPLSMNKSSQLGISCLRTLLEIFGSGLYVEICRNAPPSVESEIVEKGLIDLAEGQAGEVVCLDGIRRDKIPLVATIDTWHATPEGRDAWLMLRAISSGGRVKMLNDGTLDSKAPQCHLRSQEEAKKIFEDLPEAVNNTWSIARRCAFMVMKHKPTLPAFPVPEGQSEEEFLRVMSLEGLRKRLTEIELPEEEHPKYLKRLDYELGIINRMGFPGYFLIVADFIQWARRQDIPVGPGRGSGAGSIVAWALTITDINPMEFGLLFERFLNPDRVSMPDFDIDFCKDRREEVRSYIATRYGEDHVGMITAFGKIKGRTALQDAQRVLYHETYGQAAYGFMTAIKDVLPQHADPNKKTESMPILEAYNTNDAFRAKVNEEPIGPILCRMAGKIEGLIRDRSSHAAGAVIGNTKITDITPVIYDPKAGQNGFLVCDFDMKGVESVGLVKFDLLGLVTLSIIHKALLFIKQMHGTIINPSLISRDDKGVFEMLSEGHATAVFQFEGGGMRDALMKVKPERLEDLIAIVALYRPGPMAYISTYVARKEGEPYETPGGDRCKPILDETYGIMVYQEQVMGVAQEVAGYSLGSADLLRRAMGKKIAEEMKKQEHTFIYGDPESNPPIPGAIARGMTEKDAIKLFNDIKPFADYGFNKSHAAAYAWVGYITAWLKFHYPAEFLAAQISYYDKPEKRSLVKEELDRLGIRMLPPDINFSCTDFRPERDEKSNGGIGVRFGLSAVKGVTDEDGAFEAERTKNGKFKDLSDFMTRVGKITTSDQRSALVACGAFDSLWPVRSQAEEILNWIAGDKGKKKKEELSSDDIFSATGVNAGIVIPEKFKEIAEWGNRADREYSAVGFYFGRHPLDRYLKRMIKGGVRRRRSIVDWLKANNKERINSRRLAVMVEDVKRLRSRKNTEYILLIASEKNDSYTASFFPSNYNQNGGWSLDHIFRVLQGAKISRIPVIMEASISWDGTRSSQFINAVWTANEFLEGVHGDLTVDIKSTEIPPDAALMMSGGDDADILKKVVEKTVKRVEALFLPKTHEKGSAVCIRIDGDSSELIELPGRYLMSNPLEGALMSMPGVIGIHDSLDE</sequence>
<dbReference type="Gene3D" id="3.20.20.140">
    <property type="entry name" value="Metal-dependent hydrolases"/>
    <property type="match status" value="1"/>
</dbReference>
<comment type="caution">
    <text evidence="9">The sequence shown here is derived from an EMBL/GenBank/DDBJ whole genome shotgun (WGS) entry which is preliminary data.</text>
</comment>
<keyword evidence="4" id="KW-0548">Nucleotidyltransferase</keyword>
<evidence type="ECO:0000256" key="7">
    <source>
        <dbReference type="ARBA" id="ARBA00049244"/>
    </source>
</evidence>
<dbReference type="Pfam" id="PF02811">
    <property type="entry name" value="PHP"/>
    <property type="match status" value="1"/>
</dbReference>
<accession>A0A2G4RFR2</accession>
<evidence type="ECO:0000313" key="10">
    <source>
        <dbReference type="Proteomes" id="UP000228751"/>
    </source>
</evidence>
<dbReference type="PANTHER" id="PTHR32294">
    <property type="entry name" value="DNA POLYMERASE III SUBUNIT ALPHA"/>
    <property type="match status" value="1"/>
</dbReference>
<proteinExistence type="predicted"/>
<evidence type="ECO:0000313" key="9">
    <source>
        <dbReference type="EMBL" id="PHY95388.1"/>
    </source>
</evidence>
<evidence type="ECO:0000256" key="2">
    <source>
        <dbReference type="ARBA" id="ARBA00019114"/>
    </source>
</evidence>
<evidence type="ECO:0000256" key="6">
    <source>
        <dbReference type="ARBA" id="ARBA00022932"/>
    </source>
</evidence>
<dbReference type="Pfam" id="PF14579">
    <property type="entry name" value="HHH_6"/>
    <property type="match status" value="1"/>
</dbReference>
<evidence type="ECO:0000259" key="8">
    <source>
        <dbReference type="SMART" id="SM00481"/>
    </source>
</evidence>
<dbReference type="Pfam" id="PF17657">
    <property type="entry name" value="DNA_pol3_finger"/>
    <property type="match status" value="1"/>
</dbReference>
<dbReference type="Proteomes" id="UP000228751">
    <property type="component" value="Unassembled WGS sequence"/>
</dbReference>
<comment type="catalytic activity">
    <reaction evidence="7">
        <text>DNA(n) + a 2'-deoxyribonucleoside 5'-triphosphate = DNA(n+1) + diphosphate</text>
        <dbReference type="Rhea" id="RHEA:22508"/>
        <dbReference type="Rhea" id="RHEA-COMP:17339"/>
        <dbReference type="Rhea" id="RHEA-COMP:17340"/>
        <dbReference type="ChEBI" id="CHEBI:33019"/>
        <dbReference type="ChEBI" id="CHEBI:61560"/>
        <dbReference type="ChEBI" id="CHEBI:173112"/>
        <dbReference type="EC" id="2.7.7.7"/>
    </reaction>
</comment>
<gene>
    <name evidence="9" type="ORF">CSR02_01240</name>
</gene>
<organism evidence="9 10">
    <name type="scientific">Acetobacter pomorum</name>
    <dbReference type="NCBI Taxonomy" id="65959"/>
    <lineage>
        <taxon>Bacteria</taxon>
        <taxon>Pseudomonadati</taxon>
        <taxon>Pseudomonadota</taxon>
        <taxon>Alphaproteobacteria</taxon>
        <taxon>Acetobacterales</taxon>
        <taxon>Acetobacteraceae</taxon>
        <taxon>Acetobacter</taxon>
    </lineage>
</organism>
<dbReference type="NCBIfam" id="TIGR00594">
    <property type="entry name" value="polc"/>
    <property type="match status" value="1"/>
</dbReference>
<protein>
    <recommendedName>
        <fullName evidence="2">DNA polymerase III subunit alpha</fullName>
        <ecNumber evidence="1">2.7.7.7</ecNumber>
    </recommendedName>
</protein>
<dbReference type="InterPro" id="IPR011708">
    <property type="entry name" value="DNA_pol3_alpha_NTPase_dom"/>
</dbReference>
<dbReference type="InterPro" id="IPR029460">
    <property type="entry name" value="DNAPol_HHH"/>
</dbReference>
<dbReference type="AlphaFoldDB" id="A0A2G4RFR2"/>
<feature type="domain" description="Polymerase/histidinol phosphatase N-terminal" evidence="8">
    <location>
        <begin position="17"/>
        <end position="84"/>
    </location>
</feature>
<dbReference type="PANTHER" id="PTHR32294:SF0">
    <property type="entry name" value="DNA POLYMERASE III SUBUNIT ALPHA"/>
    <property type="match status" value="1"/>
</dbReference>
<keyword evidence="5" id="KW-0235">DNA replication</keyword>
<dbReference type="InterPro" id="IPR003141">
    <property type="entry name" value="Pol/His_phosphatase_N"/>
</dbReference>
<reference evidence="9 10" key="1">
    <citation type="submission" date="2017-10" db="EMBL/GenBank/DDBJ databases">
        <title>Genomic analysis of the genus Acetobacter.</title>
        <authorList>
            <person name="Kim K.H."/>
            <person name="Chun B.H."/>
            <person name="Son A.R."/>
            <person name="Jeon C.O."/>
        </authorList>
    </citation>
    <scope>NUCLEOTIDE SEQUENCE [LARGE SCALE GENOMIC DNA]</scope>
    <source>
        <strain evidence="9 10">LHT 2458</strain>
    </source>
</reference>
<dbReference type="OrthoDB" id="9803237at2"/>
<dbReference type="GO" id="GO:0006260">
    <property type="term" value="P:DNA replication"/>
    <property type="evidence" value="ECO:0007669"/>
    <property type="project" value="UniProtKB-KW"/>
</dbReference>
<dbReference type="InterPro" id="IPR004805">
    <property type="entry name" value="DnaE2/DnaE/PolC"/>
</dbReference>
<dbReference type="InterPro" id="IPR016195">
    <property type="entry name" value="Pol/histidinol_Pase-like"/>
</dbReference>
<evidence type="ECO:0000256" key="5">
    <source>
        <dbReference type="ARBA" id="ARBA00022705"/>
    </source>
</evidence>
<evidence type="ECO:0000256" key="4">
    <source>
        <dbReference type="ARBA" id="ARBA00022695"/>
    </source>
</evidence>
<dbReference type="EC" id="2.7.7.7" evidence="1"/>
<dbReference type="SMART" id="SM00481">
    <property type="entry name" value="POLIIIAc"/>
    <property type="match status" value="1"/>
</dbReference>
<keyword evidence="6" id="KW-0239">DNA-directed DNA polymerase</keyword>
<dbReference type="EMBL" id="PEBQ01000010">
    <property type="protein sequence ID" value="PHY95388.1"/>
    <property type="molecule type" value="Genomic_DNA"/>
</dbReference>
<dbReference type="Gene3D" id="1.10.150.870">
    <property type="match status" value="1"/>
</dbReference>
<dbReference type="Pfam" id="PF07733">
    <property type="entry name" value="DNA_pol3_alpha"/>
    <property type="match status" value="1"/>
</dbReference>
<dbReference type="InterPro" id="IPR040982">
    <property type="entry name" value="DNA_pol3_finger"/>
</dbReference>
<dbReference type="GO" id="GO:0008408">
    <property type="term" value="F:3'-5' exonuclease activity"/>
    <property type="evidence" value="ECO:0007669"/>
    <property type="project" value="InterPro"/>
</dbReference>
<evidence type="ECO:0000256" key="1">
    <source>
        <dbReference type="ARBA" id="ARBA00012417"/>
    </source>
</evidence>
<dbReference type="SUPFAM" id="SSF89550">
    <property type="entry name" value="PHP domain-like"/>
    <property type="match status" value="1"/>
</dbReference>
<name>A0A2G4RFR2_9PROT</name>
<keyword evidence="10" id="KW-1185">Reference proteome</keyword>
<keyword evidence="3" id="KW-0808">Transferase</keyword>
<dbReference type="InterPro" id="IPR004013">
    <property type="entry name" value="PHP_dom"/>
</dbReference>